<dbReference type="SUPFAM" id="SSF53098">
    <property type="entry name" value="Ribonuclease H-like"/>
    <property type="match status" value="1"/>
</dbReference>
<evidence type="ECO:0000313" key="6">
    <source>
        <dbReference type="EMBL" id="RLN11594.1"/>
    </source>
</evidence>
<dbReference type="Proteomes" id="UP000275267">
    <property type="component" value="Unassembled WGS sequence"/>
</dbReference>
<dbReference type="STRING" id="4540.A0A3L6RXB8"/>
<dbReference type="InterPro" id="IPR052035">
    <property type="entry name" value="ZnF_BED_domain_contain"/>
</dbReference>
<dbReference type="OrthoDB" id="1900170at2759"/>
<keyword evidence="2" id="KW-0479">Metal-binding</keyword>
<proteinExistence type="predicted"/>
<sequence>MISLHGLPLSIVDYEGFRRFVSSLNPVFRMISRRTISVDCLKGFEEQKAILQDVLKSNKSQVSLIMDMWISNQTIGYMCITCHFLDDDWKLHKKIVKFAFM</sequence>
<evidence type="ECO:0000256" key="5">
    <source>
        <dbReference type="ARBA" id="ARBA00023242"/>
    </source>
</evidence>
<keyword evidence="7" id="KW-1185">Reference proteome</keyword>
<evidence type="ECO:0000256" key="3">
    <source>
        <dbReference type="ARBA" id="ARBA00022771"/>
    </source>
</evidence>
<dbReference type="AlphaFoldDB" id="A0A3L6RXB8"/>
<keyword evidence="5" id="KW-0539">Nucleus</keyword>
<dbReference type="GO" id="GO:0008270">
    <property type="term" value="F:zinc ion binding"/>
    <property type="evidence" value="ECO:0007669"/>
    <property type="project" value="UniProtKB-KW"/>
</dbReference>
<evidence type="ECO:0000313" key="7">
    <source>
        <dbReference type="Proteomes" id="UP000275267"/>
    </source>
</evidence>
<keyword evidence="4" id="KW-0862">Zinc</keyword>
<accession>A0A3L6RXB8</accession>
<name>A0A3L6RXB8_PANMI</name>
<dbReference type="GO" id="GO:0005634">
    <property type="term" value="C:nucleus"/>
    <property type="evidence" value="ECO:0007669"/>
    <property type="project" value="UniProtKB-SubCell"/>
</dbReference>
<evidence type="ECO:0008006" key="8">
    <source>
        <dbReference type="Google" id="ProtNLM"/>
    </source>
</evidence>
<dbReference type="EMBL" id="PQIB02000006">
    <property type="protein sequence ID" value="RLN11594.1"/>
    <property type="molecule type" value="Genomic_DNA"/>
</dbReference>
<evidence type="ECO:0000256" key="1">
    <source>
        <dbReference type="ARBA" id="ARBA00004123"/>
    </source>
</evidence>
<dbReference type="PANTHER" id="PTHR46481:SF10">
    <property type="entry name" value="ZINC FINGER BED DOMAIN-CONTAINING PROTEIN 39"/>
    <property type="match status" value="1"/>
</dbReference>
<comment type="caution">
    <text evidence="6">The sequence shown here is derived from an EMBL/GenBank/DDBJ whole genome shotgun (WGS) entry which is preliminary data.</text>
</comment>
<gene>
    <name evidence="6" type="ORF">C2845_PM09G11960</name>
</gene>
<keyword evidence="3" id="KW-0863">Zinc-finger</keyword>
<evidence type="ECO:0000256" key="4">
    <source>
        <dbReference type="ARBA" id="ARBA00022833"/>
    </source>
</evidence>
<dbReference type="InterPro" id="IPR012337">
    <property type="entry name" value="RNaseH-like_sf"/>
</dbReference>
<dbReference type="PANTHER" id="PTHR46481">
    <property type="entry name" value="ZINC FINGER BED DOMAIN-CONTAINING PROTEIN 4"/>
    <property type="match status" value="1"/>
</dbReference>
<reference evidence="7" key="1">
    <citation type="journal article" date="2019" name="Nat. Commun.">
        <title>The genome of broomcorn millet.</title>
        <authorList>
            <person name="Zou C."/>
            <person name="Miki D."/>
            <person name="Li D."/>
            <person name="Tang Q."/>
            <person name="Xiao L."/>
            <person name="Rajput S."/>
            <person name="Deng P."/>
            <person name="Jia W."/>
            <person name="Huang R."/>
            <person name="Zhang M."/>
            <person name="Sun Y."/>
            <person name="Hu J."/>
            <person name="Fu X."/>
            <person name="Schnable P.S."/>
            <person name="Li F."/>
            <person name="Zhang H."/>
            <person name="Feng B."/>
            <person name="Zhu X."/>
            <person name="Liu R."/>
            <person name="Schnable J.C."/>
            <person name="Zhu J.-K."/>
            <person name="Zhang H."/>
        </authorList>
    </citation>
    <scope>NUCLEOTIDE SEQUENCE [LARGE SCALE GENOMIC DNA]</scope>
</reference>
<organism evidence="6 7">
    <name type="scientific">Panicum miliaceum</name>
    <name type="common">Proso millet</name>
    <name type="synonym">Broomcorn millet</name>
    <dbReference type="NCBI Taxonomy" id="4540"/>
    <lineage>
        <taxon>Eukaryota</taxon>
        <taxon>Viridiplantae</taxon>
        <taxon>Streptophyta</taxon>
        <taxon>Embryophyta</taxon>
        <taxon>Tracheophyta</taxon>
        <taxon>Spermatophyta</taxon>
        <taxon>Magnoliopsida</taxon>
        <taxon>Liliopsida</taxon>
        <taxon>Poales</taxon>
        <taxon>Poaceae</taxon>
        <taxon>PACMAD clade</taxon>
        <taxon>Panicoideae</taxon>
        <taxon>Panicodae</taxon>
        <taxon>Paniceae</taxon>
        <taxon>Panicinae</taxon>
        <taxon>Panicum</taxon>
        <taxon>Panicum sect. Panicum</taxon>
    </lineage>
</organism>
<protein>
    <recommendedName>
        <fullName evidence="8">AC transposase</fullName>
    </recommendedName>
</protein>
<evidence type="ECO:0000256" key="2">
    <source>
        <dbReference type="ARBA" id="ARBA00022723"/>
    </source>
</evidence>
<comment type="subcellular location">
    <subcellularLocation>
        <location evidence="1">Nucleus</location>
    </subcellularLocation>
</comment>